<proteinExistence type="predicted"/>
<evidence type="ECO:0000313" key="4">
    <source>
        <dbReference type="Proteomes" id="UP000076738"/>
    </source>
</evidence>
<protein>
    <submittedName>
        <fullName evidence="3">Tudor/PWWP/MBT</fullName>
    </submittedName>
</protein>
<dbReference type="Gene3D" id="2.30.30.140">
    <property type="match status" value="1"/>
</dbReference>
<dbReference type="OrthoDB" id="62853at2759"/>
<feature type="compositionally biased region" description="Acidic residues" evidence="1">
    <location>
        <begin position="126"/>
        <end position="146"/>
    </location>
</feature>
<feature type="compositionally biased region" description="Basic and acidic residues" evidence="1">
    <location>
        <begin position="228"/>
        <end position="237"/>
    </location>
</feature>
<name>A0A167PHL3_CALVF</name>
<feature type="domain" description="PWWP" evidence="2">
    <location>
        <begin position="20"/>
        <end position="85"/>
    </location>
</feature>
<feature type="region of interest" description="Disordered" evidence="1">
    <location>
        <begin position="319"/>
        <end position="387"/>
    </location>
</feature>
<organism evidence="3 4">
    <name type="scientific">Calocera viscosa (strain TUFC12733)</name>
    <dbReference type="NCBI Taxonomy" id="1330018"/>
    <lineage>
        <taxon>Eukaryota</taxon>
        <taxon>Fungi</taxon>
        <taxon>Dikarya</taxon>
        <taxon>Basidiomycota</taxon>
        <taxon>Agaricomycotina</taxon>
        <taxon>Dacrymycetes</taxon>
        <taxon>Dacrymycetales</taxon>
        <taxon>Dacrymycetaceae</taxon>
        <taxon>Calocera</taxon>
    </lineage>
</organism>
<accession>A0A167PHL3</accession>
<sequence length="387" mass="42664">MSKDKKGGSKLSGEPVQYAEGDIVLGKIKGYPAWPGKILSHDEASAAVKKEIPIAKKSTYYLVRFYPTGEFAWLFSKDLSKLQKHEIEAFISEPHRKNSELMEGYRVALDPTEWEDNYTKRMADAAEDEAAMQEDQLDEEEEEVEEAPAAGKKRKRESLAADKKSKKAKLEQLSKKRTSKTKKSADTVESEDDGAADESKVETSHAAAEKPSKPAKPVKGDGDDEAEDKTLYNDPEAMKVKEWRHKLQKAFLGKAGPTATEMPSADQQLKAVEDYQGYTIEYLQFSKIGKVMRKIAGLGEVPRDDEFHFRNRASALVTRWQDQLSGSVPPKANGSAEAAEAGDTSEVPAKTEDVETKQEVPAVNGAEEKPAEPTTNEAPTVDEVVAA</sequence>
<feature type="region of interest" description="Disordered" evidence="1">
    <location>
        <begin position="126"/>
        <end position="237"/>
    </location>
</feature>
<evidence type="ECO:0000313" key="3">
    <source>
        <dbReference type="EMBL" id="KZO98801.1"/>
    </source>
</evidence>
<dbReference type="STRING" id="1330018.A0A167PHL3"/>
<dbReference type="Pfam" id="PF00855">
    <property type="entry name" value="PWWP"/>
    <property type="match status" value="1"/>
</dbReference>
<dbReference type="InterPro" id="IPR000313">
    <property type="entry name" value="PWWP_dom"/>
</dbReference>
<dbReference type="PROSITE" id="PS50812">
    <property type="entry name" value="PWWP"/>
    <property type="match status" value="1"/>
</dbReference>
<feature type="compositionally biased region" description="Basic and acidic residues" evidence="1">
    <location>
        <begin position="197"/>
        <end position="212"/>
    </location>
</feature>
<evidence type="ECO:0000259" key="2">
    <source>
        <dbReference type="PROSITE" id="PS50812"/>
    </source>
</evidence>
<feature type="compositionally biased region" description="Basic and acidic residues" evidence="1">
    <location>
        <begin position="157"/>
        <end position="174"/>
    </location>
</feature>
<dbReference type="Proteomes" id="UP000076738">
    <property type="component" value="Unassembled WGS sequence"/>
</dbReference>
<dbReference type="SUPFAM" id="SSF63748">
    <property type="entry name" value="Tudor/PWWP/MBT"/>
    <property type="match status" value="1"/>
</dbReference>
<evidence type="ECO:0000256" key="1">
    <source>
        <dbReference type="SAM" id="MobiDB-lite"/>
    </source>
</evidence>
<dbReference type="AlphaFoldDB" id="A0A167PHL3"/>
<dbReference type="SMART" id="SM00293">
    <property type="entry name" value="PWWP"/>
    <property type="match status" value="1"/>
</dbReference>
<gene>
    <name evidence="3" type="ORF">CALVIDRAFT_418781</name>
</gene>
<feature type="compositionally biased region" description="Basic and acidic residues" evidence="1">
    <location>
        <begin position="349"/>
        <end position="358"/>
    </location>
</feature>
<dbReference type="EMBL" id="KV417274">
    <property type="protein sequence ID" value="KZO98801.1"/>
    <property type="molecule type" value="Genomic_DNA"/>
</dbReference>
<keyword evidence="4" id="KW-1185">Reference proteome</keyword>
<reference evidence="3 4" key="1">
    <citation type="journal article" date="2016" name="Mol. Biol. Evol.">
        <title>Comparative Genomics of Early-Diverging Mushroom-Forming Fungi Provides Insights into the Origins of Lignocellulose Decay Capabilities.</title>
        <authorList>
            <person name="Nagy L.G."/>
            <person name="Riley R."/>
            <person name="Tritt A."/>
            <person name="Adam C."/>
            <person name="Daum C."/>
            <person name="Floudas D."/>
            <person name="Sun H."/>
            <person name="Yadav J.S."/>
            <person name="Pangilinan J."/>
            <person name="Larsson K.H."/>
            <person name="Matsuura K."/>
            <person name="Barry K."/>
            <person name="Labutti K."/>
            <person name="Kuo R."/>
            <person name="Ohm R.A."/>
            <person name="Bhattacharya S.S."/>
            <person name="Shirouzu T."/>
            <person name="Yoshinaga Y."/>
            <person name="Martin F.M."/>
            <person name="Grigoriev I.V."/>
            <person name="Hibbett D.S."/>
        </authorList>
    </citation>
    <scope>NUCLEOTIDE SEQUENCE [LARGE SCALE GENOMIC DNA]</scope>
    <source>
        <strain evidence="3 4">TUFC12733</strain>
    </source>
</reference>